<accession>A0A8J2SJH1</accession>
<evidence type="ECO:0000256" key="1">
    <source>
        <dbReference type="SAM" id="MobiDB-lite"/>
    </source>
</evidence>
<organism evidence="3 4">
    <name type="scientific">Pelagomonas calceolata</name>
    <dbReference type="NCBI Taxonomy" id="35677"/>
    <lineage>
        <taxon>Eukaryota</taxon>
        <taxon>Sar</taxon>
        <taxon>Stramenopiles</taxon>
        <taxon>Ochrophyta</taxon>
        <taxon>Pelagophyceae</taxon>
        <taxon>Pelagomonadales</taxon>
        <taxon>Pelagomonadaceae</taxon>
        <taxon>Pelagomonas</taxon>
    </lineage>
</organism>
<dbReference type="InterPro" id="IPR001202">
    <property type="entry name" value="WW_dom"/>
</dbReference>
<dbReference type="Proteomes" id="UP000789595">
    <property type="component" value="Unassembled WGS sequence"/>
</dbReference>
<comment type="caution">
    <text evidence="3">The sequence shown here is derived from an EMBL/GenBank/DDBJ whole genome shotgun (WGS) entry which is preliminary data.</text>
</comment>
<reference evidence="3" key="1">
    <citation type="submission" date="2021-11" db="EMBL/GenBank/DDBJ databases">
        <authorList>
            <consortium name="Genoscope - CEA"/>
            <person name="William W."/>
        </authorList>
    </citation>
    <scope>NUCLEOTIDE SEQUENCE</scope>
</reference>
<dbReference type="SUPFAM" id="SSF51045">
    <property type="entry name" value="WW domain"/>
    <property type="match status" value="1"/>
</dbReference>
<feature type="domain" description="WW" evidence="2">
    <location>
        <begin position="295"/>
        <end position="329"/>
    </location>
</feature>
<dbReference type="InterPro" id="IPR036020">
    <property type="entry name" value="WW_dom_sf"/>
</dbReference>
<dbReference type="Pfam" id="PF00397">
    <property type="entry name" value="WW"/>
    <property type="match status" value="1"/>
</dbReference>
<sequence>MPNNLALLKYGAPPPAQCWGATATIQEDAPLDEDASDDAPLNDDVLRGIAASGGARQPEADEASLASRATSAHTVIPTPHGRARMGERAVSVKELQTAKKYGTVTRARNGRDGAVRWKIEHNGIVYITDRTQKLVITTYHQSPEEPEAKDARVRELVRQVRELSAERREATNRLETAVAMLLIEHREEERRLEERLDALESELEDARGPRVQAAGPRDAEEKRDAAPPPAPPRTKKNSGSVAHVPSLADFPALNGAVWQGPAPSSEDFSANEARNTACEAAEPAPAAPEPPPPPPTVPHPWKAFWDAGSKRYYFGSPRTGKVQWDVPVAPPSPPRPAYTEASYERLVAELAEVRVRPSQHALDILRRQEVTVEDLCDLTHPMLVAAGIDQIDVYMIWNKIEVLRNRQIARRKSRGGC</sequence>
<dbReference type="SMART" id="SM00456">
    <property type="entry name" value="WW"/>
    <property type="match status" value="1"/>
</dbReference>
<evidence type="ECO:0000259" key="2">
    <source>
        <dbReference type="PROSITE" id="PS50020"/>
    </source>
</evidence>
<dbReference type="PROSITE" id="PS50020">
    <property type="entry name" value="WW_DOMAIN_2"/>
    <property type="match status" value="1"/>
</dbReference>
<dbReference type="Gene3D" id="2.20.70.10">
    <property type="match status" value="1"/>
</dbReference>
<keyword evidence="4" id="KW-1185">Reference proteome</keyword>
<evidence type="ECO:0000313" key="3">
    <source>
        <dbReference type="EMBL" id="CAH0371946.1"/>
    </source>
</evidence>
<dbReference type="OrthoDB" id="301415at2759"/>
<name>A0A8J2SJH1_9STRA</name>
<feature type="region of interest" description="Disordered" evidence="1">
    <location>
        <begin position="52"/>
        <end position="86"/>
    </location>
</feature>
<gene>
    <name evidence="3" type="ORF">PECAL_3P19180</name>
</gene>
<dbReference type="EMBL" id="CAKKNE010000003">
    <property type="protein sequence ID" value="CAH0371946.1"/>
    <property type="molecule type" value="Genomic_DNA"/>
</dbReference>
<feature type="compositionally biased region" description="Pro residues" evidence="1">
    <location>
        <begin position="285"/>
        <end position="294"/>
    </location>
</feature>
<feature type="region of interest" description="Disordered" evidence="1">
    <location>
        <begin position="255"/>
        <end position="294"/>
    </location>
</feature>
<dbReference type="AlphaFoldDB" id="A0A8J2SJH1"/>
<evidence type="ECO:0000313" key="4">
    <source>
        <dbReference type="Proteomes" id="UP000789595"/>
    </source>
</evidence>
<protein>
    <recommendedName>
        <fullName evidence="2">WW domain-containing protein</fullName>
    </recommendedName>
</protein>
<proteinExistence type="predicted"/>
<feature type="region of interest" description="Disordered" evidence="1">
    <location>
        <begin position="200"/>
        <end position="242"/>
    </location>
</feature>